<dbReference type="GO" id="GO:0004040">
    <property type="term" value="F:amidase activity"/>
    <property type="evidence" value="ECO:0007669"/>
    <property type="project" value="InterPro"/>
</dbReference>
<evidence type="ECO:0000259" key="6">
    <source>
        <dbReference type="PROSITE" id="PS51782"/>
    </source>
</evidence>
<dbReference type="SUPFAM" id="SSF54106">
    <property type="entry name" value="LysM domain"/>
    <property type="match status" value="6"/>
</dbReference>
<name>W1Q4J9_ABIDE</name>
<dbReference type="CDD" id="cd00118">
    <property type="entry name" value="LysM"/>
    <property type="match status" value="6"/>
</dbReference>
<dbReference type="eggNOG" id="COG1388">
    <property type="taxonomic scope" value="Bacteria"/>
</dbReference>
<evidence type="ECO:0000256" key="3">
    <source>
        <dbReference type="ARBA" id="ARBA00022638"/>
    </source>
</evidence>
<dbReference type="eggNOG" id="COG1705">
    <property type="taxonomic scope" value="Bacteria"/>
</dbReference>
<dbReference type="InterPro" id="IPR018392">
    <property type="entry name" value="LysM"/>
</dbReference>
<feature type="region of interest" description="Disordered" evidence="5">
    <location>
        <begin position="416"/>
        <end position="447"/>
    </location>
</feature>
<feature type="region of interest" description="Disordered" evidence="5">
    <location>
        <begin position="572"/>
        <end position="617"/>
    </location>
</feature>
<dbReference type="Gene3D" id="3.10.350.10">
    <property type="entry name" value="LysM domain"/>
    <property type="match status" value="6"/>
</dbReference>
<dbReference type="SMART" id="SM00257">
    <property type="entry name" value="LysM"/>
    <property type="match status" value="6"/>
</dbReference>
<dbReference type="GO" id="GO:0031640">
    <property type="term" value="P:killing of cells of another organism"/>
    <property type="evidence" value="ECO:0007669"/>
    <property type="project" value="UniProtKB-KW"/>
</dbReference>
<dbReference type="Gene3D" id="4.10.80.30">
    <property type="entry name" value="DNA polymerase, domain 6"/>
    <property type="match status" value="1"/>
</dbReference>
<feature type="compositionally biased region" description="Low complexity" evidence="5">
    <location>
        <begin position="493"/>
        <end position="518"/>
    </location>
</feature>
<feature type="domain" description="LysM" evidence="6">
    <location>
        <begin position="374"/>
        <end position="417"/>
    </location>
</feature>
<evidence type="ECO:0000313" key="7">
    <source>
        <dbReference type="EMBL" id="ESK66183.1"/>
    </source>
</evidence>
<dbReference type="PANTHER" id="PTHR33734">
    <property type="entry name" value="LYSM DOMAIN-CONTAINING GPI-ANCHORED PROTEIN 2"/>
    <property type="match status" value="1"/>
</dbReference>
<feature type="region of interest" description="Disordered" evidence="5">
    <location>
        <begin position="280"/>
        <end position="301"/>
    </location>
</feature>
<proteinExistence type="inferred from homology"/>
<feature type="domain" description="LysM" evidence="6">
    <location>
        <begin position="302"/>
        <end position="345"/>
    </location>
</feature>
<feature type="region of interest" description="Disordered" evidence="5">
    <location>
        <begin position="493"/>
        <end position="528"/>
    </location>
</feature>
<protein>
    <recommendedName>
        <fullName evidence="4">Peptidoglycan hydrolase</fullName>
    </recommendedName>
</protein>
<feature type="domain" description="LysM" evidence="6">
    <location>
        <begin position="234"/>
        <end position="277"/>
    </location>
</feature>
<accession>W1Q4J9</accession>
<feature type="domain" description="LysM" evidence="6">
    <location>
        <begin position="527"/>
        <end position="570"/>
    </location>
</feature>
<dbReference type="Gene3D" id="1.10.530.10">
    <property type="match status" value="1"/>
</dbReference>
<keyword evidence="2" id="KW-0929">Antimicrobial</keyword>
<reference evidence="7" key="1">
    <citation type="submission" date="2013-06" db="EMBL/GenBank/DDBJ databases">
        <authorList>
            <person name="Weinstock G."/>
            <person name="Sodergren E."/>
            <person name="Clifton S."/>
            <person name="Fulton L."/>
            <person name="Fulton B."/>
            <person name="Courtney L."/>
            <person name="Fronick C."/>
            <person name="Harrison M."/>
            <person name="Strong C."/>
            <person name="Farmer C."/>
            <person name="Delahaunty K."/>
            <person name="Markovic C."/>
            <person name="Hall O."/>
            <person name="Minx P."/>
            <person name="Tomlinson C."/>
            <person name="Mitreva M."/>
            <person name="Nelson J."/>
            <person name="Hou S."/>
            <person name="Wollam A."/>
            <person name="Pepin K.H."/>
            <person name="Johnson M."/>
            <person name="Bhonagiri V."/>
            <person name="Nash W.E."/>
            <person name="Warren W."/>
            <person name="Chinwalla A."/>
            <person name="Mardis E.R."/>
            <person name="Wilson R.K."/>
        </authorList>
    </citation>
    <scope>NUCLEOTIDE SEQUENCE [LARGE SCALE GENOMIC DNA]</scope>
    <source>
        <strain evidence="7">ATCC 49176</strain>
    </source>
</reference>
<dbReference type="GO" id="GO:0008932">
    <property type="term" value="F:lytic endotransglycosylase activity"/>
    <property type="evidence" value="ECO:0007669"/>
    <property type="project" value="TreeGrafter"/>
</dbReference>
<feature type="compositionally biased region" description="Low complexity" evidence="5">
    <location>
        <begin position="590"/>
        <end position="617"/>
    </location>
</feature>
<dbReference type="GO" id="GO:0042742">
    <property type="term" value="P:defense response to bacterium"/>
    <property type="evidence" value="ECO:0007669"/>
    <property type="project" value="UniProtKB-KW"/>
</dbReference>
<dbReference type="HOGENOM" id="CLU_013771_6_1_9"/>
<dbReference type="GeneID" id="84816622"/>
<keyword evidence="8" id="KW-1185">Reference proteome</keyword>
<feature type="compositionally biased region" description="Low complexity" evidence="5">
    <location>
        <begin position="419"/>
        <end position="447"/>
    </location>
</feature>
<keyword evidence="3" id="KW-0081">Bacteriolytic enzyme</keyword>
<feature type="region of interest" description="Disordered" evidence="5">
    <location>
        <begin position="337"/>
        <end position="373"/>
    </location>
</feature>
<dbReference type="InterPro" id="IPR002901">
    <property type="entry name" value="MGlyc_endo_b_GlcNAc-like_dom"/>
</dbReference>
<dbReference type="STRING" id="592010.GCWU000182_000526"/>
<dbReference type="Proteomes" id="UP000019050">
    <property type="component" value="Unassembled WGS sequence"/>
</dbReference>
<feature type="compositionally biased region" description="Low complexity" evidence="5">
    <location>
        <begin position="346"/>
        <end position="373"/>
    </location>
</feature>
<evidence type="ECO:0000313" key="8">
    <source>
        <dbReference type="Proteomes" id="UP000019050"/>
    </source>
</evidence>
<evidence type="ECO:0000256" key="5">
    <source>
        <dbReference type="SAM" id="MobiDB-lite"/>
    </source>
</evidence>
<dbReference type="PANTHER" id="PTHR33734:SF22">
    <property type="entry name" value="MEMBRANE-BOUND LYTIC MUREIN TRANSGLYCOSYLASE D"/>
    <property type="match status" value="1"/>
</dbReference>
<comment type="similarity">
    <text evidence="1">Belongs to the glycosyl hydrolase 73 family.</text>
</comment>
<comment type="caution">
    <text evidence="7">The sequence shown here is derived from an EMBL/GenBank/DDBJ whole genome shotgun (WGS) entry which is preliminary data.</text>
</comment>
<dbReference type="InterPro" id="IPR036779">
    <property type="entry name" value="LysM_dom_sf"/>
</dbReference>
<evidence type="ECO:0000256" key="2">
    <source>
        <dbReference type="ARBA" id="ARBA00022529"/>
    </source>
</evidence>
<organism evidence="7 8">
    <name type="scientific">Abiotrophia defectiva ATCC 49176</name>
    <dbReference type="NCBI Taxonomy" id="592010"/>
    <lineage>
        <taxon>Bacteria</taxon>
        <taxon>Bacillati</taxon>
        <taxon>Bacillota</taxon>
        <taxon>Bacilli</taxon>
        <taxon>Lactobacillales</taxon>
        <taxon>Aerococcaceae</taxon>
        <taxon>Abiotrophia</taxon>
    </lineage>
</organism>
<dbReference type="PROSITE" id="PS51782">
    <property type="entry name" value="LYSM"/>
    <property type="match status" value="6"/>
</dbReference>
<feature type="domain" description="LysM" evidence="6">
    <location>
        <begin position="618"/>
        <end position="661"/>
    </location>
</feature>
<dbReference type="EMBL" id="ACIN03000003">
    <property type="protein sequence ID" value="ESK66183.1"/>
    <property type="molecule type" value="Genomic_DNA"/>
</dbReference>
<dbReference type="RefSeq" id="WP_023391177.1">
    <property type="nucleotide sequence ID" value="NZ_KI535340.1"/>
</dbReference>
<evidence type="ECO:0000256" key="4">
    <source>
        <dbReference type="ARBA" id="ARBA00032108"/>
    </source>
</evidence>
<feature type="domain" description="LysM" evidence="6">
    <location>
        <begin position="448"/>
        <end position="491"/>
    </location>
</feature>
<dbReference type="Pfam" id="PF01832">
    <property type="entry name" value="Glucosaminidase"/>
    <property type="match status" value="1"/>
</dbReference>
<gene>
    <name evidence="7" type="ORF">GCWU000182_000526</name>
</gene>
<sequence>MKLTRQAVINRRKQAQRHESNKKIAKVVNAGLVLFASASTLSTLTAPKVTVQAQTATQQNFLSTIGGYARDIAKNNDLYASVMIAQAILESGWGQSGLASAPNYNLFGIKGDYNGNSVRMDTLEDDGSGNYYAAKEPFRKYSNYGESLNDYASLLTGDNNPNSWRYKFYYGARVSATNSYQDATQHLTGRYATDTRYASKLNQLIQTYGLTQYDAGGSSTASPARPQAPATGGGSYTVQAGDSYWRIANKYGISIEELQRLNGTSSYFLYPGQSLVVPGSASTTSGSASSSTSSTSTSSAGGNYTVQAGDSYWRIANKYGISIQELQRLNGTSDYTLHPGQSIKVPGSGTNASASSNSSSASTSTTSAAPAAGGSYTVQAGDSYWRIANKYGISISELQRLNGTSDYNLYPGQSLKVPGSGSSSSASASSNGTSTSTSTTSAAPAAGGSYTVQAGDSYWRIANKYGISISELQRLNGTSNYFLYPGQSIKVPGSGSANATPAPAATTASTTSAPAETPAPAPSTGGGNYTVQAGDSYWRIANKYGISISELQRLNGTSNYFLYPGQSIKVPGGGAAAETPAPTPAPVSQTPAPAESPAPAAAETPAPAANNASQASGGSYTVQAGDTLYSIARRNGVDVYKLIANNGGSHFIQVGQVISLN</sequence>
<dbReference type="Pfam" id="PF01476">
    <property type="entry name" value="LysM"/>
    <property type="match status" value="6"/>
</dbReference>
<feature type="region of interest" description="Disordered" evidence="5">
    <location>
        <begin position="215"/>
        <end position="235"/>
    </location>
</feature>
<dbReference type="SMART" id="SM00047">
    <property type="entry name" value="LYZ2"/>
    <property type="match status" value="1"/>
</dbReference>
<evidence type="ECO:0000256" key="1">
    <source>
        <dbReference type="ARBA" id="ARBA00010266"/>
    </source>
</evidence>
<dbReference type="AlphaFoldDB" id="W1Q4J9"/>
<dbReference type="OrthoDB" id="2155627at2"/>